<dbReference type="EMBL" id="BPVZ01000110">
    <property type="protein sequence ID" value="GKV35266.1"/>
    <property type="molecule type" value="Genomic_DNA"/>
</dbReference>
<name>A0AAV5LDH7_9ROSI</name>
<dbReference type="GO" id="GO:0016020">
    <property type="term" value="C:membrane"/>
    <property type="evidence" value="ECO:0007669"/>
    <property type="project" value="TreeGrafter"/>
</dbReference>
<comment type="caution">
    <text evidence="4">The sequence shown here is derived from an EMBL/GenBank/DDBJ whole genome shotgun (WGS) entry which is preliminary data.</text>
</comment>
<dbReference type="Proteomes" id="UP001054252">
    <property type="component" value="Unassembled WGS sequence"/>
</dbReference>
<evidence type="ECO:0000313" key="4">
    <source>
        <dbReference type="EMBL" id="GKV35266.1"/>
    </source>
</evidence>
<feature type="transmembrane region" description="Helical" evidence="3">
    <location>
        <begin position="293"/>
        <end position="314"/>
    </location>
</feature>
<dbReference type="PANTHER" id="PTHR24177">
    <property type="entry name" value="CASKIN"/>
    <property type="match status" value="1"/>
</dbReference>
<feature type="transmembrane region" description="Helical" evidence="3">
    <location>
        <begin position="356"/>
        <end position="378"/>
    </location>
</feature>
<dbReference type="PROSITE" id="PS50088">
    <property type="entry name" value="ANK_REPEAT"/>
    <property type="match status" value="1"/>
</dbReference>
<feature type="region of interest" description="Disordered" evidence="2">
    <location>
        <begin position="1"/>
        <end position="27"/>
    </location>
</feature>
<dbReference type="InterPro" id="IPR002110">
    <property type="entry name" value="Ankyrin_rpt"/>
</dbReference>
<keyword evidence="3" id="KW-0472">Membrane</keyword>
<evidence type="ECO:0008006" key="6">
    <source>
        <dbReference type="Google" id="ProtNLM"/>
    </source>
</evidence>
<evidence type="ECO:0000256" key="1">
    <source>
        <dbReference type="PROSITE-ProRule" id="PRU00023"/>
    </source>
</evidence>
<dbReference type="AlphaFoldDB" id="A0AAV5LDH7"/>
<evidence type="ECO:0000256" key="3">
    <source>
        <dbReference type="SAM" id="Phobius"/>
    </source>
</evidence>
<evidence type="ECO:0000313" key="5">
    <source>
        <dbReference type="Proteomes" id="UP001054252"/>
    </source>
</evidence>
<dbReference type="InterPro" id="IPR036770">
    <property type="entry name" value="Ankyrin_rpt-contain_sf"/>
</dbReference>
<protein>
    <recommendedName>
        <fullName evidence="6">PGG domain-containing protein</fullName>
    </recommendedName>
</protein>
<evidence type="ECO:0000256" key="2">
    <source>
        <dbReference type="SAM" id="MobiDB-lite"/>
    </source>
</evidence>
<sequence length="402" mass="45385">MHQKRQSRSKPETSVEGAGGGKENEMTEDSRYVELKKSICKGDWNAVKQFFAFDKHRLDTEIVSDRGYTALHVAINAGQDNIAEELVKMMSETELEIKSVSSNNRTVLSQAALTGRTHVAKCLVQKNNKLLTIENKYGNIPVTTACSTGHKEMTYYLYSVTPPEVFLPENNTTHGLVLIGWAIDNKMLDICLDLLQRNPKLAVATGPNPKLAVATRPNPKLAIAKKHEIRENSPIYKLSRQPSAFFSGCRLRFWQIWIYHCLKVKLPMISSTEVRIPVAHDPDLKEKDIKIQVSFFAASTSVLMFLGILTSRSAQEDFLESLPRKLIIGLSTLFISIAAMMVSFSAALLITLQDQWWAIIPIIMMASIPVTLFVWLQFPLLVEIFVSTYAPRIFNRKMKPWL</sequence>
<keyword evidence="3" id="KW-1133">Transmembrane helix</keyword>
<keyword evidence="1" id="KW-0040">ANK repeat</keyword>
<dbReference type="SUPFAM" id="SSF48403">
    <property type="entry name" value="Ankyrin repeat"/>
    <property type="match status" value="1"/>
</dbReference>
<accession>A0AAV5LDH7</accession>
<gene>
    <name evidence="4" type="ORF">SLEP1_g43567</name>
</gene>
<dbReference type="Gene3D" id="1.25.40.20">
    <property type="entry name" value="Ankyrin repeat-containing domain"/>
    <property type="match status" value="1"/>
</dbReference>
<dbReference type="PANTHER" id="PTHR24177:SF329">
    <property type="entry name" value="ANKYRIN REPEAT PROTEIN"/>
    <property type="match status" value="1"/>
</dbReference>
<proteinExistence type="predicted"/>
<dbReference type="SMART" id="SM00248">
    <property type="entry name" value="ANK"/>
    <property type="match status" value="4"/>
</dbReference>
<keyword evidence="5" id="KW-1185">Reference proteome</keyword>
<reference evidence="4 5" key="1">
    <citation type="journal article" date="2021" name="Commun. Biol.">
        <title>The genome of Shorea leprosula (Dipterocarpaceae) highlights the ecological relevance of drought in aseasonal tropical rainforests.</title>
        <authorList>
            <person name="Ng K.K.S."/>
            <person name="Kobayashi M.J."/>
            <person name="Fawcett J.A."/>
            <person name="Hatakeyama M."/>
            <person name="Paape T."/>
            <person name="Ng C.H."/>
            <person name="Ang C.C."/>
            <person name="Tnah L.H."/>
            <person name="Lee C.T."/>
            <person name="Nishiyama T."/>
            <person name="Sese J."/>
            <person name="O'Brien M.J."/>
            <person name="Copetti D."/>
            <person name="Mohd Noor M.I."/>
            <person name="Ong R.C."/>
            <person name="Putra M."/>
            <person name="Sireger I.Z."/>
            <person name="Indrioko S."/>
            <person name="Kosugi Y."/>
            <person name="Izuno A."/>
            <person name="Isagi Y."/>
            <person name="Lee S.L."/>
            <person name="Shimizu K.K."/>
        </authorList>
    </citation>
    <scope>NUCLEOTIDE SEQUENCE [LARGE SCALE GENOMIC DNA]</scope>
    <source>
        <strain evidence="4">214</strain>
    </source>
</reference>
<feature type="transmembrane region" description="Helical" evidence="3">
    <location>
        <begin position="326"/>
        <end position="349"/>
    </location>
</feature>
<keyword evidence="3" id="KW-0812">Transmembrane</keyword>
<dbReference type="Pfam" id="PF12796">
    <property type="entry name" value="Ank_2"/>
    <property type="match status" value="1"/>
</dbReference>
<feature type="repeat" description="ANK" evidence="1">
    <location>
        <begin position="66"/>
        <end position="98"/>
    </location>
</feature>
<organism evidence="4 5">
    <name type="scientific">Rubroshorea leprosula</name>
    <dbReference type="NCBI Taxonomy" id="152421"/>
    <lineage>
        <taxon>Eukaryota</taxon>
        <taxon>Viridiplantae</taxon>
        <taxon>Streptophyta</taxon>
        <taxon>Embryophyta</taxon>
        <taxon>Tracheophyta</taxon>
        <taxon>Spermatophyta</taxon>
        <taxon>Magnoliopsida</taxon>
        <taxon>eudicotyledons</taxon>
        <taxon>Gunneridae</taxon>
        <taxon>Pentapetalae</taxon>
        <taxon>rosids</taxon>
        <taxon>malvids</taxon>
        <taxon>Malvales</taxon>
        <taxon>Dipterocarpaceae</taxon>
        <taxon>Rubroshorea</taxon>
    </lineage>
</organism>